<evidence type="ECO:0000259" key="1">
    <source>
        <dbReference type="Pfam" id="PF26215"/>
    </source>
</evidence>
<dbReference type="Pfam" id="PF26215">
    <property type="entry name" value="HTH_animal"/>
    <property type="match status" value="1"/>
</dbReference>
<dbReference type="Proteomes" id="UP000663829">
    <property type="component" value="Unassembled WGS sequence"/>
</dbReference>
<proteinExistence type="predicted"/>
<evidence type="ECO:0000313" key="3">
    <source>
        <dbReference type="EMBL" id="CAF4488340.1"/>
    </source>
</evidence>
<gene>
    <name evidence="2" type="ORF">GPM918_LOCUS42858</name>
    <name evidence="3" type="ORF">SRO942_LOCUS44199</name>
</gene>
<name>A0A816BCY5_9BILA</name>
<feature type="domain" description="Helix-turn-helix" evidence="1">
    <location>
        <begin position="216"/>
        <end position="275"/>
    </location>
</feature>
<dbReference type="EMBL" id="CAJOBC010103825">
    <property type="protein sequence ID" value="CAF4488340.1"/>
    <property type="molecule type" value="Genomic_DNA"/>
</dbReference>
<dbReference type="InterPro" id="IPR058912">
    <property type="entry name" value="HTH_animal"/>
</dbReference>
<protein>
    <recommendedName>
        <fullName evidence="1">Helix-turn-helix domain-containing protein</fullName>
    </recommendedName>
</protein>
<evidence type="ECO:0000313" key="4">
    <source>
        <dbReference type="Proteomes" id="UP000663829"/>
    </source>
</evidence>
<sequence length="405" mass="47190">PETPLRPIVACIHAPATPASKLLNDLLAPIFITVNRKYTFINDIDVIRQLEKYATDGYLTSTTKFITIDVENLYTMIPREGALASLALFCIKYSLHGKIGTFTIDHIMKVARLILDTNCFAYNNKYYKQIRGGAMGSAFTQVLANIYIYINDIFMTTNKTIDEIHFELEKAKNKDINIKIEPKISTSVHFLDVTITNDNGQLRTSIFHKPTAEPCILPYTSDHPRHIHRNIPYAALLRAARICSHVNDFNSECTRIDISLLLNSYPPHFITQHFNRFFHLNNAMPVFNHLNEHLYSRLHQNLLYQPTRRDKQLQIMTQDPIRTPVVLQEKIWNRKLMFPRYLFDTGLTINFRKEFSKWWKAFYAFPGSPVEQVKVRLIANTNRTLENMFIHKKLPREMLTKMEAR</sequence>
<organism evidence="2 4">
    <name type="scientific">Didymodactylos carnosus</name>
    <dbReference type="NCBI Taxonomy" id="1234261"/>
    <lineage>
        <taxon>Eukaryota</taxon>
        <taxon>Metazoa</taxon>
        <taxon>Spiralia</taxon>
        <taxon>Gnathifera</taxon>
        <taxon>Rotifera</taxon>
        <taxon>Eurotatoria</taxon>
        <taxon>Bdelloidea</taxon>
        <taxon>Philodinida</taxon>
        <taxon>Philodinidae</taxon>
        <taxon>Didymodactylos</taxon>
    </lineage>
</organism>
<dbReference type="OrthoDB" id="10058657at2759"/>
<comment type="caution">
    <text evidence="2">The sequence shown here is derived from an EMBL/GenBank/DDBJ whole genome shotgun (WGS) entry which is preliminary data.</text>
</comment>
<accession>A0A816BCY5</accession>
<dbReference type="EMBL" id="CAJNOQ010037205">
    <property type="protein sequence ID" value="CAF1607606.1"/>
    <property type="molecule type" value="Genomic_DNA"/>
</dbReference>
<dbReference type="Proteomes" id="UP000681722">
    <property type="component" value="Unassembled WGS sequence"/>
</dbReference>
<dbReference type="PANTHER" id="PTHR21301">
    <property type="entry name" value="REVERSE TRANSCRIPTASE"/>
    <property type="match status" value="1"/>
</dbReference>
<dbReference type="PANTHER" id="PTHR21301:SF10">
    <property type="entry name" value="REVERSE TRANSCRIPTASE DOMAIN-CONTAINING PROTEIN"/>
    <property type="match status" value="1"/>
</dbReference>
<dbReference type="AlphaFoldDB" id="A0A816BCY5"/>
<keyword evidence="4" id="KW-1185">Reference proteome</keyword>
<evidence type="ECO:0000313" key="2">
    <source>
        <dbReference type="EMBL" id="CAF1607606.1"/>
    </source>
</evidence>
<feature type="non-terminal residue" evidence="2">
    <location>
        <position position="405"/>
    </location>
</feature>
<reference evidence="2" key="1">
    <citation type="submission" date="2021-02" db="EMBL/GenBank/DDBJ databases">
        <authorList>
            <person name="Nowell W R."/>
        </authorList>
    </citation>
    <scope>NUCLEOTIDE SEQUENCE</scope>
</reference>